<reference evidence="5 6" key="1">
    <citation type="journal article" date="2015" name="Genome Announc.">
        <title>Draft Genome Sequences of Marine Isolates of Thalassomonas viridans and Thalassomonas actiniarum.</title>
        <authorList>
            <person name="Olonade I."/>
            <person name="van Zyl L.J."/>
            <person name="Trindade M."/>
        </authorList>
    </citation>
    <scope>NUCLEOTIDE SEQUENCE [LARGE SCALE GENOMIC DNA]</scope>
    <source>
        <strain evidence="5 6">XOM25</strain>
    </source>
</reference>
<dbReference type="InterPro" id="IPR036390">
    <property type="entry name" value="WH_DNA-bd_sf"/>
</dbReference>
<dbReference type="SUPFAM" id="SSF46785">
    <property type="entry name" value="Winged helix' DNA-binding domain"/>
    <property type="match status" value="1"/>
</dbReference>
<feature type="domain" description="HTH asnC-type" evidence="4">
    <location>
        <begin position="1"/>
        <end position="63"/>
    </location>
</feature>
<name>A0AAE9Z156_9GAMM</name>
<dbReference type="PROSITE" id="PS00519">
    <property type="entry name" value="HTH_ASNC_1"/>
    <property type="match status" value="1"/>
</dbReference>
<dbReference type="Pfam" id="PF01037">
    <property type="entry name" value="AsnC_trans_reg"/>
    <property type="match status" value="1"/>
</dbReference>
<dbReference type="GO" id="GO:0006355">
    <property type="term" value="P:regulation of DNA-templated transcription"/>
    <property type="evidence" value="ECO:0007669"/>
    <property type="project" value="UniProtKB-ARBA"/>
</dbReference>
<dbReference type="Gene3D" id="1.10.10.10">
    <property type="entry name" value="Winged helix-like DNA-binding domain superfamily/Winged helix DNA-binding domain"/>
    <property type="match status" value="1"/>
</dbReference>
<gene>
    <name evidence="5" type="ORF">SG34_018160</name>
</gene>
<evidence type="ECO:0000256" key="3">
    <source>
        <dbReference type="ARBA" id="ARBA00023163"/>
    </source>
</evidence>
<proteinExistence type="predicted"/>
<dbReference type="InterPro" id="IPR036388">
    <property type="entry name" value="WH-like_DNA-bd_sf"/>
</dbReference>
<dbReference type="SUPFAM" id="SSF54909">
    <property type="entry name" value="Dimeric alpha+beta barrel"/>
    <property type="match status" value="1"/>
</dbReference>
<dbReference type="CDD" id="cd00090">
    <property type="entry name" value="HTH_ARSR"/>
    <property type="match status" value="1"/>
</dbReference>
<keyword evidence="1" id="KW-0805">Transcription regulation</keyword>
<keyword evidence="2" id="KW-0238">DNA-binding</keyword>
<dbReference type="Gene3D" id="3.30.70.920">
    <property type="match status" value="1"/>
</dbReference>
<accession>A0AAE9Z156</accession>
<dbReference type="KEGG" id="tvd:SG34_018160"/>
<dbReference type="InterPro" id="IPR011008">
    <property type="entry name" value="Dimeric_a/b-barrel"/>
</dbReference>
<keyword evidence="6" id="KW-1185">Reference proteome</keyword>
<dbReference type="PROSITE" id="PS50956">
    <property type="entry name" value="HTH_ASNC_2"/>
    <property type="match status" value="1"/>
</dbReference>
<dbReference type="InterPro" id="IPR000485">
    <property type="entry name" value="AsnC-type_HTH_dom"/>
</dbReference>
<evidence type="ECO:0000259" key="4">
    <source>
        <dbReference type="PROSITE" id="PS50956"/>
    </source>
</evidence>
<dbReference type="GO" id="GO:0005829">
    <property type="term" value="C:cytosol"/>
    <property type="evidence" value="ECO:0007669"/>
    <property type="project" value="TreeGrafter"/>
</dbReference>
<dbReference type="PANTHER" id="PTHR30154:SF34">
    <property type="entry name" value="TRANSCRIPTIONAL REGULATOR AZLB"/>
    <property type="match status" value="1"/>
</dbReference>
<dbReference type="Proteomes" id="UP000032352">
    <property type="component" value="Chromosome"/>
</dbReference>
<dbReference type="InterPro" id="IPR019888">
    <property type="entry name" value="Tscrpt_reg_AsnC-like"/>
</dbReference>
<dbReference type="EMBL" id="CP059733">
    <property type="protein sequence ID" value="WDE03317.1"/>
    <property type="molecule type" value="Genomic_DNA"/>
</dbReference>
<dbReference type="GO" id="GO:0043200">
    <property type="term" value="P:response to amino acid"/>
    <property type="evidence" value="ECO:0007669"/>
    <property type="project" value="TreeGrafter"/>
</dbReference>
<dbReference type="PRINTS" id="PR00033">
    <property type="entry name" value="HTHASNC"/>
</dbReference>
<dbReference type="PANTHER" id="PTHR30154">
    <property type="entry name" value="LEUCINE-RESPONSIVE REGULATORY PROTEIN"/>
    <property type="match status" value="1"/>
</dbReference>
<dbReference type="GO" id="GO:0043565">
    <property type="term" value="F:sequence-specific DNA binding"/>
    <property type="evidence" value="ECO:0007669"/>
    <property type="project" value="InterPro"/>
</dbReference>
<protein>
    <submittedName>
        <fullName evidence="5">Lrp/AsnC family transcriptional regulator</fullName>
    </submittedName>
</protein>
<reference evidence="5 6" key="2">
    <citation type="journal article" date="2022" name="Mar. Drugs">
        <title>Bioassay-Guided Fractionation Leads to the Detection of Cholic Acid Generated by the Rare Thalassomonas sp.</title>
        <authorList>
            <person name="Pheiffer F."/>
            <person name="Schneider Y.K."/>
            <person name="Hansen E.H."/>
            <person name="Andersen J.H."/>
            <person name="Isaksson J."/>
            <person name="Busche T."/>
            <person name="R C."/>
            <person name="Kalinowski J."/>
            <person name="Zyl L.V."/>
            <person name="Trindade M."/>
        </authorList>
    </citation>
    <scope>NUCLEOTIDE SEQUENCE [LARGE SCALE GENOMIC DNA]</scope>
    <source>
        <strain evidence="5 6">XOM25</strain>
    </source>
</reference>
<evidence type="ECO:0000256" key="1">
    <source>
        <dbReference type="ARBA" id="ARBA00023015"/>
    </source>
</evidence>
<evidence type="ECO:0000256" key="2">
    <source>
        <dbReference type="ARBA" id="ARBA00023125"/>
    </source>
</evidence>
<dbReference type="RefSeq" id="WP_044837499.1">
    <property type="nucleotide sequence ID" value="NZ_CP059733.1"/>
</dbReference>
<dbReference type="AlphaFoldDB" id="A0AAE9Z156"/>
<dbReference type="InterPro" id="IPR011991">
    <property type="entry name" value="ArsR-like_HTH"/>
</dbReference>
<organism evidence="5 6">
    <name type="scientific">Thalassomonas viridans</name>
    <dbReference type="NCBI Taxonomy" id="137584"/>
    <lineage>
        <taxon>Bacteria</taxon>
        <taxon>Pseudomonadati</taxon>
        <taxon>Pseudomonadota</taxon>
        <taxon>Gammaproteobacteria</taxon>
        <taxon>Alteromonadales</taxon>
        <taxon>Colwelliaceae</taxon>
        <taxon>Thalassomonas</taxon>
    </lineage>
</organism>
<dbReference type="SMART" id="SM00344">
    <property type="entry name" value="HTH_ASNC"/>
    <property type="match status" value="1"/>
</dbReference>
<dbReference type="Pfam" id="PF13404">
    <property type="entry name" value="HTH_AsnC-type"/>
    <property type="match status" value="1"/>
</dbReference>
<evidence type="ECO:0000313" key="6">
    <source>
        <dbReference type="Proteomes" id="UP000032352"/>
    </source>
</evidence>
<dbReference type="InterPro" id="IPR019885">
    <property type="entry name" value="Tscrpt_reg_HTH_AsnC-type_CS"/>
</dbReference>
<sequence length="150" mass="16903">MDSFDKKILEALQQNNRLSSLELGQKIGLSATACQRRLKKLRQSGVISKEVAVLDPVAFNNYVTVIVEVVMKQGGVESIESFKQRMLAQPHVQQCYYMAGNIDFILVITAPNMQAYEQLTQKLFLCDQNIQKFHSNIVMDKVKAGLNIPV</sequence>
<evidence type="ECO:0000313" key="5">
    <source>
        <dbReference type="EMBL" id="WDE03317.1"/>
    </source>
</evidence>
<keyword evidence="3" id="KW-0804">Transcription</keyword>
<dbReference type="InterPro" id="IPR019887">
    <property type="entry name" value="Tscrpt_reg_AsnC/Lrp_C"/>
</dbReference>